<dbReference type="KEGG" id="cyp:PCC8801_3270"/>
<dbReference type="Proteomes" id="UP000008204">
    <property type="component" value="Chromosome"/>
</dbReference>
<dbReference type="EMBL" id="CP001287">
    <property type="protein sequence ID" value="ACK67243.1"/>
    <property type="molecule type" value="Genomic_DNA"/>
</dbReference>
<protein>
    <submittedName>
        <fullName evidence="1">Uncharacterized protein</fullName>
    </submittedName>
</protein>
<reference evidence="2" key="1">
    <citation type="journal article" date="2011" name="MBio">
        <title>Novel metabolic attributes of the genus Cyanothece, comprising a group of unicellular nitrogen-fixing Cyanobacteria.</title>
        <authorList>
            <person name="Bandyopadhyay A."/>
            <person name="Elvitigala T."/>
            <person name="Welsh E."/>
            <person name="Stockel J."/>
            <person name="Liberton M."/>
            <person name="Min H."/>
            <person name="Sherman L.A."/>
            <person name="Pakrasi H.B."/>
        </authorList>
    </citation>
    <scope>NUCLEOTIDE SEQUENCE [LARGE SCALE GENOMIC DNA]</scope>
    <source>
        <strain evidence="2">PCC 8801</strain>
    </source>
</reference>
<proteinExistence type="predicted"/>
<name>B7JYE1_RIPO1</name>
<keyword evidence="2" id="KW-1185">Reference proteome</keyword>
<sequence>MIIEDLTYHEKVDYIARVRGGFISMIPPISFEDKTVINNTVVARSQITYGASAFGTKLAFTNLLDFEQFSGAVPGGFRASSSTSVASIASSSDE</sequence>
<accession>B7JYE1</accession>
<dbReference type="AlphaFoldDB" id="B7JYE1"/>
<evidence type="ECO:0000313" key="1">
    <source>
        <dbReference type="EMBL" id="ACK67243.1"/>
    </source>
</evidence>
<gene>
    <name evidence="1" type="ordered locus">PCC8801_3270</name>
</gene>
<dbReference type="HOGENOM" id="CLU_2381372_0_0_3"/>
<evidence type="ECO:0000313" key="2">
    <source>
        <dbReference type="Proteomes" id="UP000008204"/>
    </source>
</evidence>
<organism evidence="1 2">
    <name type="scientific">Rippkaea orientalis (strain PCC 8801 / RF-1)</name>
    <name type="common">Cyanothece sp. (strain PCC 8801)</name>
    <dbReference type="NCBI Taxonomy" id="41431"/>
    <lineage>
        <taxon>Bacteria</taxon>
        <taxon>Bacillati</taxon>
        <taxon>Cyanobacteriota</taxon>
        <taxon>Cyanophyceae</taxon>
        <taxon>Oscillatoriophycideae</taxon>
        <taxon>Chroococcales</taxon>
        <taxon>Aphanothecaceae</taxon>
        <taxon>Rippkaea</taxon>
        <taxon>Rippkaea orientalis</taxon>
    </lineage>
</organism>
<dbReference type="STRING" id="41431.PCC8801_3270"/>